<evidence type="ECO:0000313" key="2">
    <source>
        <dbReference type="EMBL" id="MCR0235601.1"/>
    </source>
</evidence>
<evidence type="ECO:0000256" key="1">
    <source>
        <dbReference type="SAM" id="MobiDB-lite"/>
    </source>
</evidence>
<name>A0AAP2XXM6_CLOIN</name>
<dbReference type="Proteomes" id="UP001203972">
    <property type="component" value="Unassembled WGS sequence"/>
</dbReference>
<feature type="region of interest" description="Disordered" evidence="1">
    <location>
        <begin position="257"/>
        <end position="290"/>
    </location>
</feature>
<dbReference type="SUPFAM" id="SSF64496">
    <property type="entry name" value="DNA-binding domain of intron-encoded endonucleases"/>
    <property type="match status" value="1"/>
</dbReference>
<proteinExistence type="predicted"/>
<feature type="compositionally biased region" description="Basic and acidic residues" evidence="1">
    <location>
        <begin position="263"/>
        <end position="276"/>
    </location>
</feature>
<evidence type="ECO:0000313" key="3">
    <source>
        <dbReference type="Proteomes" id="UP001203972"/>
    </source>
</evidence>
<dbReference type="AlphaFoldDB" id="A0AAP2XXM6"/>
<sequence length="290" mass="32027">MPRKTVPVVCVETGVMYESITEAAETLGLNTSSISHAIRRGNGLHGHHFKYADEGRNRPIVTDKRYKQVPVMCVETGRVYESLKSAAMANGTTVGNISSAINTGGRARGLHFQIADEKPVDRRIACLETGEVFESIEEVEQELFDGRSGDEVGRAVRTGESVRGYHFYRADAPKPEPSFFGMKDWRCVEEKKVREPKSDAPHSLDDVGKTVLEALGVGIKDIDLDGLREFIARNAGEIKGERADGSETKTRDVLRETVSLKQTVRESREASTELSKKNTYTDGPSGKDEH</sequence>
<protein>
    <submittedName>
        <fullName evidence="2">Uncharacterized protein</fullName>
    </submittedName>
</protein>
<gene>
    <name evidence="2" type="ORF">MKC95_22835</name>
</gene>
<dbReference type="EMBL" id="JAKTMA010000089">
    <property type="protein sequence ID" value="MCR0235601.1"/>
    <property type="molecule type" value="Genomic_DNA"/>
</dbReference>
<comment type="caution">
    <text evidence="2">The sequence shown here is derived from an EMBL/GenBank/DDBJ whole genome shotgun (WGS) entry which is preliminary data.</text>
</comment>
<accession>A0AAP2XXM6</accession>
<reference evidence="2" key="1">
    <citation type="journal article" date="2022" name="Clin. Infect. Dis.">
        <title>Association between Clostridium innocuum and antibiotic-associated diarrhea in adults and children: A cross-sectional study and comparative genomics analysis.</title>
        <authorList>
            <person name="Cherny K.E."/>
            <person name="Muscat E.B."/>
            <person name="Balaji A."/>
            <person name="Mukherjee J."/>
            <person name="Ozer E.A."/>
            <person name="Angarone M.P."/>
            <person name="Hauser A.R."/>
            <person name="Sichel J.S."/>
            <person name="Amponsah E."/>
            <person name="Kociolek L.K."/>
        </authorList>
    </citation>
    <scope>NUCLEOTIDE SEQUENCE</scope>
    <source>
        <strain evidence="2">NU1-AC-029v</strain>
    </source>
</reference>
<organism evidence="2 3">
    <name type="scientific">Clostridium innocuum</name>
    <dbReference type="NCBI Taxonomy" id="1522"/>
    <lineage>
        <taxon>Bacteria</taxon>
        <taxon>Bacillati</taxon>
        <taxon>Bacillota</taxon>
        <taxon>Clostridia</taxon>
        <taxon>Eubacteriales</taxon>
        <taxon>Clostridiaceae</taxon>
        <taxon>Clostridium</taxon>
    </lineage>
</organism>